<dbReference type="OrthoDB" id="10316905at2759"/>
<dbReference type="Proteomes" id="UP000030655">
    <property type="component" value="Unassembled WGS sequence"/>
</dbReference>
<accession>A0A059F1G9</accession>
<dbReference type="HOGENOM" id="CLU_2222590_0_0_1"/>
<sequence length="100" mass="11617">MISNIIQYLIHISIIQCVIHNRSNRNYGRRNLMDHIYSHSNCIFKCGENGSSGKKGFPLCLISGWRLFLIVILCALAIYIVIKFMTLKKFLNRKKLSEKN</sequence>
<keyword evidence="3" id="KW-1185">Reference proteome</keyword>
<organism evidence="2 3">
    <name type="scientific">Anncaliia algerae PRA339</name>
    <dbReference type="NCBI Taxonomy" id="1288291"/>
    <lineage>
        <taxon>Eukaryota</taxon>
        <taxon>Fungi</taxon>
        <taxon>Fungi incertae sedis</taxon>
        <taxon>Microsporidia</taxon>
        <taxon>Tubulinosematoidea</taxon>
        <taxon>Tubulinosematidae</taxon>
        <taxon>Anncaliia</taxon>
    </lineage>
</organism>
<keyword evidence="1" id="KW-1133">Transmembrane helix</keyword>
<evidence type="ECO:0000256" key="1">
    <source>
        <dbReference type="SAM" id="Phobius"/>
    </source>
</evidence>
<reference evidence="2 3" key="2">
    <citation type="submission" date="2014-03" db="EMBL/GenBank/DDBJ databases">
        <title>The Genome Sequence of Anncaliia algerae insect isolate PRA339.</title>
        <authorList>
            <consortium name="The Broad Institute Genome Sequencing Platform"/>
            <consortium name="The Broad Institute Genome Sequencing Center for Infectious Disease"/>
            <person name="Cuomo C."/>
            <person name="Becnel J."/>
            <person name="Sanscrainte N."/>
            <person name="Walker B."/>
            <person name="Young S.K."/>
            <person name="Zeng Q."/>
            <person name="Gargeya S."/>
            <person name="Fitzgerald M."/>
            <person name="Haas B."/>
            <person name="Abouelleil A."/>
            <person name="Alvarado L."/>
            <person name="Arachchi H.M."/>
            <person name="Berlin A.M."/>
            <person name="Chapman S.B."/>
            <person name="Dewar J."/>
            <person name="Goldberg J."/>
            <person name="Griggs A."/>
            <person name="Gujja S."/>
            <person name="Hansen M."/>
            <person name="Howarth C."/>
            <person name="Imamovic A."/>
            <person name="Larimer J."/>
            <person name="McCowan C."/>
            <person name="Murphy C."/>
            <person name="Neiman D."/>
            <person name="Pearson M."/>
            <person name="Priest M."/>
            <person name="Roberts A."/>
            <person name="Saif S."/>
            <person name="Shea T."/>
            <person name="Sisk P."/>
            <person name="Sykes S."/>
            <person name="Wortman J."/>
            <person name="Nusbaum C."/>
            <person name="Birren B."/>
        </authorList>
    </citation>
    <scope>NUCLEOTIDE SEQUENCE [LARGE SCALE GENOMIC DNA]</scope>
    <source>
        <strain evidence="2 3">PRA339</strain>
    </source>
</reference>
<feature type="transmembrane region" description="Helical" evidence="1">
    <location>
        <begin position="65"/>
        <end position="85"/>
    </location>
</feature>
<reference evidence="3" key="1">
    <citation type="submission" date="2013-02" db="EMBL/GenBank/DDBJ databases">
        <authorList>
            <consortium name="The Broad Institute Genome Sequencing Platform"/>
            <person name="Cuomo C."/>
            <person name="Becnel J."/>
            <person name="Sanscrainte N."/>
            <person name="Walker B."/>
            <person name="Young S.K."/>
            <person name="Zeng Q."/>
            <person name="Gargeya S."/>
            <person name="Fitzgerald M."/>
            <person name="Haas B."/>
            <person name="Abouelleil A."/>
            <person name="Alvarado L."/>
            <person name="Arachchi H.M."/>
            <person name="Berlin A.M."/>
            <person name="Chapman S.B."/>
            <person name="Dewar J."/>
            <person name="Goldberg J."/>
            <person name="Griggs A."/>
            <person name="Gujja S."/>
            <person name="Hansen M."/>
            <person name="Howarth C."/>
            <person name="Imamovic A."/>
            <person name="Larimer J."/>
            <person name="McCowan C."/>
            <person name="Murphy C."/>
            <person name="Neiman D."/>
            <person name="Pearson M."/>
            <person name="Priest M."/>
            <person name="Roberts A."/>
            <person name="Saif S."/>
            <person name="Shea T."/>
            <person name="Sisk P."/>
            <person name="Sykes S."/>
            <person name="Wortman J."/>
            <person name="Nusbaum C."/>
            <person name="Birren B."/>
        </authorList>
    </citation>
    <scope>NUCLEOTIDE SEQUENCE [LARGE SCALE GENOMIC DNA]</scope>
    <source>
        <strain evidence="3">PRA339</strain>
    </source>
</reference>
<name>A0A059F1G9_9MICR</name>
<evidence type="ECO:0000313" key="3">
    <source>
        <dbReference type="Proteomes" id="UP000030655"/>
    </source>
</evidence>
<dbReference type="VEuPathDB" id="MicrosporidiaDB:H312_01737"/>
<keyword evidence="1" id="KW-0472">Membrane</keyword>
<dbReference type="EMBL" id="KK365160">
    <property type="protein sequence ID" value="KCZ80854.1"/>
    <property type="molecule type" value="Genomic_DNA"/>
</dbReference>
<protein>
    <submittedName>
        <fullName evidence="2">Uncharacterized protein</fullName>
    </submittedName>
</protein>
<keyword evidence="1" id="KW-0812">Transmembrane</keyword>
<gene>
    <name evidence="2" type="ORF">H312_01737</name>
</gene>
<proteinExistence type="predicted"/>
<evidence type="ECO:0000313" key="2">
    <source>
        <dbReference type="EMBL" id="KCZ80854.1"/>
    </source>
</evidence>
<dbReference type="AlphaFoldDB" id="A0A059F1G9"/>